<evidence type="ECO:0000256" key="7">
    <source>
        <dbReference type="SAM" id="Phobius"/>
    </source>
</evidence>
<keyword evidence="10" id="KW-1185">Reference proteome</keyword>
<dbReference type="InterPro" id="IPR020846">
    <property type="entry name" value="MFS_dom"/>
</dbReference>
<feature type="region of interest" description="Disordered" evidence="6">
    <location>
        <begin position="235"/>
        <end position="256"/>
    </location>
</feature>
<feature type="transmembrane region" description="Helical" evidence="7">
    <location>
        <begin position="447"/>
        <end position="465"/>
    </location>
</feature>
<evidence type="ECO:0000313" key="9">
    <source>
        <dbReference type="EMBL" id="KIY67944.1"/>
    </source>
</evidence>
<evidence type="ECO:0000256" key="1">
    <source>
        <dbReference type="ARBA" id="ARBA00004141"/>
    </source>
</evidence>
<feature type="transmembrane region" description="Helical" evidence="7">
    <location>
        <begin position="129"/>
        <end position="152"/>
    </location>
</feature>
<dbReference type="InterPro" id="IPR036259">
    <property type="entry name" value="MFS_trans_sf"/>
</dbReference>
<evidence type="ECO:0000256" key="5">
    <source>
        <dbReference type="ARBA" id="ARBA00023136"/>
    </source>
</evidence>
<keyword evidence="2" id="KW-0813">Transport</keyword>
<evidence type="ECO:0000256" key="4">
    <source>
        <dbReference type="ARBA" id="ARBA00022989"/>
    </source>
</evidence>
<evidence type="ECO:0000256" key="6">
    <source>
        <dbReference type="SAM" id="MobiDB-lite"/>
    </source>
</evidence>
<feature type="transmembrane region" description="Helical" evidence="7">
    <location>
        <begin position="107"/>
        <end position="123"/>
    </location>
</feature>
<accession>A0A0D7BCP6</accession>
<comment type="subcellular location">
    <subcellularLocation>
        <location evidence="1">Membrane</location>
        <topology evidence="1">Multi-pass membrane protein</topology>
    </subcellularLocation>
</comment>
<feature type="transmembrane region" description="Helical" evidence="7">
    <location>
        <begin position="303"/>
        <end position="320"/>
    </location>
</feature>
<sequence length="470" mass="50515">MPSVERIVFLSLVLDLFAFTVPLPLFPRLIEWYTVREISDSNGFLARTLAFVSGLRQSLYDPGPNVNSARWDIVLLGGLLGSVFSTLQFIVSPKIGSLSDKYGRKRILLITMIGNILSALVWIKSTTFATYLLSRIIGGLSEGNVQLAIAILSDVTTPGNRSKALAHVGIAFAICFCIGPPIGAYFATKPLPPSLAENTWLGDVNVYAAPALLTLVLLVAETVFLMVSLPETRGKALAKPSPKSEAKKNGPPKPKASIEQRIDILKSLRRIHFLFLGIFSGMEFTLTFMTFDLFDWNNKQNGYLIGSIGIISALLQGGYVRRATSKVGEGKMARRGVAACTLAFVLLSILPHFSSSGGQTAFRLLQAAAVCMAFTSATVVSSLTAFASLQCDEPSMDEASGKPLEEHPQLAKGKALGMFRSSGQLGRALGPLIACASYWTVGPSYTYGAAAVAMFILMGGMKRIAATRSR</sequence>
<evidence type="ECO:0000256" key="3">
    <source>
        <dbReference type="ARBA" id="ARBA00022692"/>
    </source>
</evidence>
<dbReference type="InterPro" id="IPR011701">
    <property type="entry name" value="MFS"/>
</dbReference>
<feature type="transmembrane region" description="Helical" evidence="7">
    <location>
        <begin position="7"/>
        <end position="26"/>
    </location>
</feature>
<dbReference type="SUPFAM" id="SSF103473">
    <property type="entry name" value="MFS general substrate transporter"/>
    <property type="match status" value="1"/>
</dbReference>
<dbReference type="PROSITE" id="PS50850">
    <property type="entry name" value="MFS"/>
    <property type="match status" value="1"/>
</dbReference>
<keyword evidence="5 7" id="KW-0472">Membrane</keyword>
<dbReference type="OrthoDB" id="196650at2759"/>
<evidence type="ECO:0000259" key="8">
    <source>
        <dbReference type="PROSITE" id="PS50850"/>
    </source>
</evidence>
<feature type="transmembrane region" description="Helical" evidence="7">
    <location>
        <begin position="73"/>
        <end position="95"/>
    </location>
</feature>
<feature type="transmembrane region" description="Helical" evidence="7">
    <location>
        <begin position="332"/>
        <end position="353"/>
    </location>
</feature>
<dbReference type="Proteomes" id="UP000054007">
    <property type="component" value="Unassembled WGS sequence"/>
</dbReference>
<feature type="domain" description="Major facilitator superfamily (MFS) profile" evidence="8">
    <location>
        <begin position="8"/>
        <end position="470"/>
    </location>
</feature>
<dbReference type="Pfam" id="PF07690">
    <property type="entry name" value="MFS_1"/>
    <property type="match status" value="1"/>
</dbReference>
<reference evidence="9 10" key="1">
    <citation type="journal article" date="2015" name="Fungal Genet. Biol.">
        <title>Evolution of novel wood decay mechanisms in Agaricales revealed by the genome sequences of Fistulina hepatica and Cylindrobasidium torrendii.</title>
        <authorList>
            <person name="Floudas D."/>
            <person name="Held B.W."/>
            <person name="Riley R."/>
            <person name="Nagy L.G."/>
            <person name="Koehler G."/>
            <person name="Ransdell A.S."/>
            <person name="Younus H."/>
            <person name="Chow J."/>
            <person name="Chiniquy J."/>
            <person name="Lipzen A."/>
            <person name="Tritt A."/>
            <person name="Sun H."/>
            <person name="Haridas S."/>
            <person name="LaButti K."/>
            <person name="Ohm R.A."/>
            <person name="Kues U."/>
            <person name="Blanchette R.A."/>
            <person name="Grigoriev I.V."/>
            <person name="Minto R.E."/>
            <person name="Hibbett D.S."/>
        </authorList>
    </citation>
    <scope>NUCLEOTIDE SEQUENCE [LARGE SCALE GENOMIC DNA]</scope>
    <source>
        <strain evidence="9 10">FP15055 ss-10</strain>
    </source>
</reference>
<dbReference type="Gene3D" id="1.20.1250.20">
    <property type="entry name" value="MFS general substrate transporter like domains"/>
    <property type="match status" value="1"/>
</dbReference>
<feature type="transmembrane region" description="Helical" evidence="7">
    <location>
        <begin position="271"/>
        <end position="291"/>
    </location>
</feature>
<keyword evidence="4 7" id="KW-1133">Transmembrane helix</keyword>
<organism evidence="9 10">
    <name type="scientific">Cylindrobasidium torrendii FP15055 ss-10</name>
    <dbReference type="NCBI Taxonomy" id="1314674"/>
    <lineage>
        <taxon>Eukaryota</taxon>
        <taxon>Fungi</taxon>
        <taxon>Dikarya</taxon>
        <taxon>Basidiomycota</taxon>
        <taxon>Agaricomycotina</taxon>
        <taxon>Agaricomycetes</taxon>
        <taxon>Agaricomycetidae</taxon>
        <taxon>Agaricales</taxon>
        <taxon>Marasmiineae</taxon>
        <taxon>Physalacriaceae</taxon>
        <taxon>Cylindrobasidium</taxon>
    </lineage>
</organism>
<dbReference type="AlphaFoldDB" id="A0A0D7BCP6"/>
<dbReference type="EMBL" id="KN880513">
    <property type="protein sequence ID" value="KIY67944.1"/>
    <property type="molecule type" value="Genomic_DNA"/>
</dbReference>
<feature type="transmembrane region" description="Helical" evidence="7">
    <location>
        <begin position="207"/>
        <end position="229"/>
    </location>
</feature>
<evidence type="ECO:0000313" key="10">
    <source>
        <dbReference type="Proteomes" id="UP000054007"/>
    </source>
</evidence>
<name>A0A0D7BCP6_9AGAR</name>
<dbReference type="GO" id="GO:0022857">
    <property type="term" value="F:transmembrane transporter activity"/>
    <property type="evidence" value="ECO:0007669"/>
    <property type="project" value="InterPro"/>
</dbReference>
<protein>
    <submittedName>
        <fullName evidence="9">MFS, DHA1 sub-family</fullName>
    </submittedName>
</protein>
<dbReference type="PANTHER" id="PTHR23504">
    <property type="entry name" value="MAJOR FACILITATOR SUPERFAMILY DOMAIN-CONTAINING PROTEIN 10"/>
    <property type="match status" value="1"/>
</dbReference>
<dbReference type="PANTHER" id="PTHR23504:SF31">
    <property type="entry name" value="MAJOR FACILITATOR SUPERFAMILY DOMAIN-CONTAINING PROTEIN 10"/>
    <property type="match status" value="1"/>
</dbReference>
<feature type="transmembrane region" description="Helical" evidence="7">
    <location>
        <begin position="164"/>
        <end position="187"/>
    </location>
</feature>
<dbReference type="GO" id="GO:0016020">
    <property type="term" value="C:membrane"/>
    <property type="evidence" value="ECO:0007669"/>
    <property type="project" value="UniProtKB-SubCell"/>
</dbReference>
<keyword evidence="3 7" id="KW-0812">Transmembrane</keyword>
<proteinExistence type="predicted"/>
<evidence type="ECO:0000256" key="2">
    <source>
        <dbReference type="ARBA" id="ARBA00022448"/>
    </source>
</evidence>
<gene>
    <name evidence="9" type="ORF">CYLTODRAFT_375153</name>
</gene>